<evidence type="ECO:0000256" key="9">
    <source>
        <dbReference type="ARBA" id="ARBA00023204"/>
    </source>
</evidence>
<organism evidence="12 13">
    <name type="scientific">Agaricus bisporus var. burnettii</name>
    <dbReference type="NCBI Taxonomy" id="192524"/>
    <lineage>
        <taxon>Eukaryota</taxon>
        <taxon>Fungi</taxon>
        <taxon>Dikarya</taxon>
        <taxon>Basidiomycota</taxon>
        <taxon>Agaricomycotina</taxon>
        <taxon>Agaricomycetes</taxon>
        <taxon>Agaricomycetidae</taxon>
        <taxon>Agaricales</taxon>
        <taxon>Agaricineae</taxon>
        <taxon>Agaricaceae</taxon>
        <taxon>Agaricus</taxon>
    </lineage>
</organism>
<protein>
    <recommendedName>
        <fullName evidence="11">Endonuclease/exonuclease/phosphatase domain-containing protein</fullName>
    </recommendedName>
</protein>
<comment type="subcellular location">
    <subcellularLocation>
        <location evidence="3">Nucleus</location>
        <location evidence="3">PML body</location>
    </subcellularLocation>
</comment>
<dbReference type="Pfam" id="PF03372">
    <property type="entry name" value="Exo_endo_phos"/>
    <property type="match status" value="1"/>
</dbReference>
<dbReference type="InterPro" id="IPR043519">
    <property type="entry name" value="NT_sf"/>
</dbReference>
<evidence type="ECO:0000256" key="1">
    <source>
        <dbReference type="ARBA" id="ARBA00001936"/>
    </source>
</evidence>
<dbReference type="GO" id="GO:0003697">
    <property type="term" value="F:single-stranded DNA binding"/>
    <property type="evidence" value="ECO:0007669"/>
    <property type="project" value="TreeGrafter"/>
</dbReference>
<keyword evidence="4" id="KW-0540">Nuclease</keyword>
<dbReference type="PANTHER" id="PTHR15822:SF4">
    <property type="entry name" value="TYROSYL-DNA PHOSPHODIESTERASE 2"/>
    <property type="match status" value="1"/>
</dbReference>
<proteinExistence type="predicted"/>
<dbReference type="GO" id="GO:0004518">
    <property type="term" value="F:nuclease activity"/>
    <property type="evidence" value="ECO:0007669"/>
    <property type="project" value="UniProtKB-KW"/>
</dbReference>
<evidence type="ECO:0000313" key="12">
    <source>
        <dbReference type="EMBL" id="KAF7783342.1"/>
    </source>
</evidence>
<dbReference type="InterPro" id="IPR036691">
    <property type="entry name" value="Endo/exonu/phosph_ase_sf"/>
</dbReference>
<gene>
    <name evidence="12" type="ORF">Agabi119p4_2718</name>
</gene>
<keyword evidence="6" id="KW-0227">DNA damage</keyword>
<evidence type="ECO:0000256" key="3">
    <source>
        <dbReference type="ARBA" id="ARBA00004322"/>
    </source>
</evidence>
<keyword evidence="9" id="KW-0234">DNA repair</keyword>
<dbReference type="GO" id="GO:0005737">
    <property type="term" value="C:cytoplasm"/>
    <property type="evidence" value="ECO:0007669"/>
    <property type="project" value="TreeGrafter"/>
</dbReference>
<keyword evidence="8" id="KW-0460">Magnesium</keyword>
<dbReference type="GO" id="GO:0006302">
    <property type="term" value="P:double-strand break repair"/>
    <property type="evidence" value="ECO:0007669"/>
    <property type="project" value="TreeGrafter"/>
</dbReference>
<dbReference type="SUPFAM" id="SSF56219">
    <property type="entry name" value="DNase I-like"/>
    <property type="match status" value="1"/>
</dbReference>
<dbReference type="Gene3D" id="3.60.10.10">
    <property type="entry name" value="Endonuclease/exonuclease/phosphatase"/>
    <property type="match status" value="1"/>
</dbReference>
<evidence type="ECO:0000313" key="13">
    <source>
        <dbReference type="Proteomes" id="UP000629468"/>
    </source>
</evidence>
<evidence type="ECO:0000256" key="4">
    <source>
        <dbReference type="ARBA" id="ARBA00022722"/>
    </source>
</evidence>
<comment type="cofactor">
    <cofactor evidence="2">
        <name>Mg(2+)</name>
        <dbReference type="ChEBI" id="CHEBI:18420"/>
    </cofactor>
</comment>
<evidence type="ECO:0000256" key="5">
    <source>
        <dbReference type="ARBA" id="ARBA00022723"/>
    </source>
</evidence>
<evidence type="ECO:0000259" key="11">
    <source>
        <dbReference type="Pfam" id="PF03372"/>
    </source>
</evidence>
<dbReference type="GO" id="GO:0046872">
    <property type="term" value="F:metal ion binding"/>
    <property type="evidence" value="ECO:0007669"/>
    <property type="project" value="UniProtKB-KW"/>
</dbReference>
<keyword evidence="5" id="KW-0479">Metal-binding</keyword>
<evidence type="ECO:0000256" key="7">
    <source>
        <dbReference type="ARBA" id="ARBA00022801"/>
    </source>
</evidence>
<keyword evidence="7" id="KW-0378">Hydrolase</keyword>
<evidence type="ECO:0000256" key="8">
    <source>
        <dbReference type="ARBA" id="ARBA00022842"/>
    </source>
</evidence>
<feature type="domain" description="Endonuclease/exonuclease/phosphatase" evidence="11">
    <location>
        <begin position="56"/>
        <end position="273"/>
    </location>
</feature>
<reference evidence="12 13" key="1">
    <citation type="journal article" name="Sci. Rep.">
        <title>Telomere-to-telomere assembled and centromere annotated genomes of the two main subspecies of the button mushroom Agaricus bisporus reveal especially polymorphic chromosome ends.</title>
        <authorList>
            <person name="Sonnenberg A.S.M."/>
            <person name="Sedaghat-Telgerd N."/>
            <person name="Lavrijssen B."/>
            <person name="Ohm R.A."/>
            <person name="Hendrickx P.M."/>
            <person name="Scholtmeijer K."/>
            <person name="Baars J.J.P."/>
            <person name="van Peer A."/>
        </authorList>
    </citation>
    <scope>NUCLEOTIDE SEQUENCE [LARGE SCALE GENOMIC DNA]</scope>
    <source>
        <strain evidence="12 13">H119_p4</strain>
    </source>
</reference>
<accession>A0A8H7F9T0</accession>
<evidence type="ECO:0000256" key="6">
    <source>
        <dbReference type="ARBA" id="ARBA00022763"/>
    </source>
</evidence>
<sequence>MWSTISQLFVPNPTPVPQLPHPRPVFQTLYSFDDGWRPMKPNGNSSVCLDARFGILTWNIDFSGPLPILRFQTVLSFLQELLSPDVKPTIILLQEFHKSCFPALLSNPFIRATYTLSDTSGSTWDPNSSFGLLTLVPKSLSGYVTSIFRTPFPTSKMGRDALYIDLNWAKKVRIANTHLESLPGHGDRVRPAQMQSISEFLSSPGISGGLVCGDMNAISPSDATIHEATGLTDAWLGDEGDTWGYQPPTVFPPGRLDKVLFKGCLKVERIERVGMGLKCGDSAVLIKIGASWIYIAIYSQDASNSSPASQMNPVQGQATKAQTYAALERLIATLSAERKTTLPKPSSAAVTTAAKDFAYRLHAGNVSYYLCGGFACVYLCGSGRVTADIDVIAADNSNYTLMLNIVESMPNVVTHRTLSNSPLYYHRGTDEFVEMDCLPAGWGENFPKFNAMWKGRTTSFS</sequence>
<dbReference type="EMBL" id="JABXXO010000003">
    <property type="protein sequence ID" value="KAF7783342.1"/>
    <property type="molecule type" value="Genomic_DNA"/>
</dbReference>
<dbReference type="GO" id="GO:0070260">
    <property type="term" value="F:5'-tyrosyl-DNA phosphodiesterase activity"/>
    <property type="evidence" value="ECO:0007669"/>
    <property type="project" value="TreeGrafter"/>
</dbReference>
<dbReference type="Proteomes" id="UP000629468">
    <property type="component" value="Unassembled WGS sequence"/>
</dbReference>
<dbReference type="InterPro" id="IPR051547">
    <property type="entry name" value="TDP2-like"/>
</dbReference>
<name>A0A8H7F9T0_AGABI</name>
<dbReference type="AlphaFoldDB" id="A0A8H7F9T0"/>
<dbReference type="CDD" id="cd09080">
    <property type="entry name" value="TDP2"/>
    <property type="match status" value="1"/>
</dbReference>
<dbReference type="SUPFAM" id="SSF81301">
    <property type="entry name" value="Nucleotidyltransferase"/>
    <property type="match status" value="1"/>
</dbReference>
<evidence type="ECO:0000256" key="2">
    <source>
        <dbReference type="ARBA" id="ARBA00001946"/>
    </source>
</evidence>
<dbReference type="PANTHER" id="PTHR15822">
    <property type="entry name" value="TRAF AND TNF RECEPTOR-ASSOCIATED PROTEIN"/>
    <property type="match status" value="1"/>
</dbReference>
<evidence type="ECO:0000256" key="10">
    <source>
        <dbReference type="ARBA" id="ARBA00023242"/>
    </source>
</evidence>
<keyword evidence="10" id="KW-0539">Nucleus</keyword>
<dbReference type="InterPro" id="IPR005135">
    <property type="entry name" value="Endo/exonuclease/phosphatase"/>
</dbReference>
<comment type="cofactor">
    <cofactor evidence="1">
        <name>Mn(2+)</name>
        <dbReference type="ChEBI" id="CHEBI:29035"/>
    </cofactor>
</comment>
<comment type="caution">
    <text evidence="12">The sequence shown here is derived from an EMBL/GenBank/DDBJ whole genome shotgun (WGS) entry which is preliminary data.</text>
</comment>